<dbReference type="GeneID" id="10447150"/>
<dbReference type="RefSeq" id="XP_003239807.1">
    <property type="nucleotide sequence ID" value="XM_003239759.1"/>
</dbReference>
<evidence type="ECO:0000256" key="1">
    <source>
        <dbReference type="SAM" id="Phobius"/>
    </source>
</evidence>
<proteinExistence type="predicted"/>
<dbReference type="EMBL" id="CP002173">
    <property type="protein sequence ID" value="AEA38909.1"/>
    <property type="molecule type" value="Genomic_DNA"/>
</dbReference>
<dbReference type="AlphaFoldDB" id="F2HHW3"/>
<feature type="transmembrane region" description="Helical" evidence="1">
    <location>
        <begin position="99"/>
        <end position="121"/>
    </location>
</feature>
<accession>F2HHW3</accession>
<name>F2HHW3_9CRYP</name>
<organism evidence="2 3">
    <name type="scientific">Cryptomonas paramaecium</name>
    <dbReference type="NCBI Taxonomy" id="2898"/>
    <lineage>
        <taxon>Eukaryota</taxon>
        <taxon>Cryptophyceae</taxon>
        <taxon>Cryptomonadales</taxon>
        <taxon>Cryptomonadaceae</taxon>
        <taxon>Cryptomonas</taxon>
    </lineage>
</organism>
<keyword evidence="2" id="KW-0542">Nucleomorph</keyword>
<evidence type="ECO:0000313" key="3">
    <source>
        <dbReference type="Proteomes" id="UP000243423"/>
    </source>
</evidence>
<evidence type="ECO:0000313" key="2">
    <source>
        <dbReference type="EMBL" id="AEA38909.1"/>
    </source>
</evidence>
<keyword evidence="1" id="KW-1133">Transmembrane helix</keyword>
<geneLocation type="nucleomorph" evidence="2"/>
<sequence>MESQLNFLHYQMIFFQKECNFYNKKLINVYYVNNLKQKTKNYLEYKLKIFEFFNKTENDFDSFFQSFTYSKNVKKGAALEFKRIRCQLKLKKKYLSGKFLIIACYFFSGFKLDFFRIRFYIMFLPKFRLNLNFTISMEIYRIKTIFSTCLYQKKNFLNKFNYEKVYNIAKFDNCTVFWKKKKFTINFIKKKIYWFFKRIWMFYTRI</sequence>
<dbReference type="Proteomes" id="UP000243423">
    <property type="component" value="Nucleomorph 2"/>
</dbReference>
<keyword evidence="1" id="KW-0812">Transmembrane</keyword>
<gene>
    <name evidence="2" type="ORF">CPARA_2gp251</name>
</gene>
<reference evidence="2 3" key="1">
    <citation type="journal article" date="2011" name="Genome Biol. Evol.">
        <title>Complete nucleomorph genome sequence of the nonphotosynthetic alga Cryptomonas paramecium reveals a core nucleomorph gene set.</title>
        <authorList>
            <person name="Tanifuji G."/>
            <person name="Onodera N.T."/>
            <person name="Wheeler T.J."/>
            <person name="Dlutek M."/>
            <person name="Donaher N."/>
            <person name="Archibald J.M."/>
        </authorList>
    </citation>
    <scope>NUCLEOTIDE SEQUENCE [LARGE SCALE GENOMIC DNA]</scope>
    <source>
        <strain evidence="2 3">CCAP977/2A</strain>
    </source>
</reference>
<keyword evidence="1" id="KW-0472">Membrane</keyword>
<protein>
    <submittedName>
        <fullName evidence="2">Uncharacterized protein</fullName>
    </submittedName>
</protein>